<keyword evidence="1" id="KW-0732">Signal</keyword>
<organism evidence="2 3">
    <name type="scientific">Puia dinghuensis</name>
    <dbReference type="NCBI Taxonomy" id="1792502"/>
    <lineage>
        <taxon>Bacteria</taxon>
        <taxon>Pseudomonadati</taxon>
        <taxon>Bacteroidota</taxon>
        <taxon>Chitinophagia</taxon>
        <taxon>Chitinophagales</taxon>
        <taxon>Chitinophagaceae</taxon>
        <taxon>Puia</taxon>
    </lineage>
</organism>
<feature type="signal peptide" evidence="1">
    <location>
        <begin position="1"/>
        <end position="26"/>
    </location>
</feature>
<evidence type="ECO:0008006" key="4">
    <source>
        <dbReference type="Google" id="ProtNLM"/>
    </source>
</evidence>
<protein>
    <recommendedName>
        <fullName evidence="4">Beta-lactamase-inhibitor-like PepSY-like domain-containing protein</fullName>
    </recommendedName>
</protein>
<dbReference type="EMBL" id="BMJC01000004">
    <property type="protein sequence ID" value="GGB09720.1"/>
    <property type="molecule type" value="Genomic_DNA"/>
</dbReference>
<dbReference type="AlphaFoldDB" id="A0A8J2XSJ6"/>
<keyword evidence="3" id="KW-1185">Reference proteome</keyword>
<dbReference type="Gene3D" id="3.10.450.360">
    <property type="match status" value="1"/>
</dbReference>
<sequence length="154" mass="17840">MARRLLQRSLLIACCLFALSAGRTFAASDINISDKLLQAFHKTFPDAQQVKWAETEDRYMVNFKQGDILTKVEYDKDGNFLNSLRYYSEKNLPVNILYRLQKKYADKKVFGVTEVTNDNSVEYYIKLEDADNWITVKSNTDGIMQVVEKYKKAS</sequence>
<comment type="caution">
    <text evidence="2">The sequence shown here is derived from an EMBL/GenBank/DDBJ whole genome shotgun (WGS) entry which is preliminary data.</text>
</comment>
<dbReference type="Proteomes" id="UP000607559">
    <property type="component" value="Unassembled WGS sequence"/>
</dbReference>
<dbReference type="SUPFAM" id="SSF160574">
    <property type="entry name" value="BT0923-like"/>
    <property type="match status" value="1"/>
</dbReference>
<feature type="chain" id="PRO_5035195867" description="Beta-lactamase-inhibitor-like PepSY-like domain-containing protein" evidence="1">
    <location>
        <begin position="27"/>
        <end position="154"/>
    </location>
</feature>
<dbReference type="RefSeq" id="WP_188934355.1">
    <property type="nucleotide sequence ID" value="NZ_BMJC01000004.1"/>
</dbReference>
<reference evidence="2" key="2">
    <citation type="submission" date="2020-09" db="EMBL/GenBank/DDBJ databases">
        <authorList>
            <person name="Sun Q."/>
            <person name="Zhou Y."/>
        </authorList>
    </citation>
    <scope>NUCLEOTIDE SEQUENCE</scope>
    <source>
        <strain evidence="2">CGMCC 1.15448</strain>
    </source>
</reference>
<evidence type="ECO:0000313" key="2">
    <source>
        <dbReference type="EMBL" id="GGB09720.1"/>
    </source>
</evidence>
<name>A0A8J2XSJ6_9BACT</name>
<accession>A0A8J2XSJ6</accession>
<gene>
    <name evidence="2" type="ORF">GCM10011511_36560</name>
</gene>
<proteinExistence type="predicted"/>
<evidence type="ECO:0000313" key="3">
    <source>
        <dbReference type="Proteomes" id="UP000607559"/>
    </source>
</evidence>
<reference evidence="2" key="1">
    <citation type="journal article" date="2014" name="Int. J. Syst. Evol. Microbiol.">
        <title>Complete genome sequence of Corynebacterium casei LMG S-19264T (=DSM 44701T), isolated from a smear-ripened cheese.</title>
        <authorList>
            <consortium name="US DOE Joint Genome Institute (JGI-PGF)"/>
            <person name="Walter F."/>
            <person name="Albersmeier A."/>
            <person name="Kalinowski J."/>
            <person name="Ruckert C."/>
        </authorList>
    </citation>
    <scope>NUCLEOTIDE SEQUENCE</scope>
    <source>
        <strain evidence="2">CGMCC 1.15448</strain>
    </source>
</reference>
<evidence type="ECO:0000256" key="1">
    <source>
        <dbReference type="SAM" id="SignalP"/>
    </source>
</evidence>